<dbReference type="PANTHER" id="PTHR11815">
    <property type="entry name" value="SUCCINYL-COA SYNTHETASE BETA CHAIN"/>
    <property type="match status" value="1"/>
</dbReference>
<dbReference type="Pfam" id="PF08442">
    <property type="entry name" value="ATP-grasp_2"/>
    <property type="match status" value="1"/>
</dbReference>
<evidence type="ECO:0000256" key="8">
    <source>
        <dbReference type="ARBA" id="ARBA00022946"/>
    </source>
</evidence>
<feature type="binding site" evidence="10">
    <location>
        <begin position="418"/>
        <end position="420"/>
    </location>
    <ligand>
        <name>substrate</name>
        <note>ligand shared with subunit alpha</note>
    </ligand>
</feature>
<dbReference type="GO" id="GO:0005524">
    <property type="term" value="F:ATP binding"/>
    <property type="evidence" value="ECO:0007669"/>
    <property type="project" value="UniProtKB-UniRule"/>
</dbReference>
<evidence type="ECO:0000256" key="10">
    <source>
        <dbReference type="HAMAP-Rule" id="MF_03219"/>
    </source>
</evidence>
<dbReference type="SUPFAM" id="SSF56059">
    <property type="entry name" value="Glutathione synthetase ATP-binding domain-like"/>
    <property type="match status" value="1"/>
</dbReference>
<keyword evidence="7 10" id="KW-0460">Magnesium</keyword>
<dbReference type="HAMAP" id="MF_00558">
    <property type="entry name" value="Succ_CoA_beta"/>
    <property type="match status" value="1"/>
</dbReference>
<keyword evidence="5 10" id="KW-0547">Nucleotide-binding</keyword>
<organism evidence="13 14">
    <name type="scientific">Metschnikowia bicuspidata var. bicuspidata NRRL YB-4993</name>
    <dbReference type="NCBI Taxonomy" id="869754"/>
    <lineage>
        <taxon>Eukaryota</taxon>
        <taxon>Fungi</taxon>
        <taxon>Dikarya</taxon>
        <taxon>Ascomycota</taxon>
        <taxon>Saccharomycotina</taxon>
        <taxon>Pichiomycetes</taxon>
        <taxon>Metschnikowiaceae</taxon>
        <taxon>Metschnikowia</taxon>
    </lineage>
</organism>
<dbReference type="GO" id="GO:0042709">
    <property type="term" value="C:succinate-CoA ligase complex"/>
    <property type="evidence" value="ECO:0007669"/>
    <property type="project" value="TreeGrafter"/>
</dbReference>
<dbReference type="Pfam" id="PF00549">
    <property type="entry name" value="Ligase_CoA"/>
    <property type="match status" value="1"/>
</dbReference>
<evidence type="ECO:0000256" key="3">
    <source>
        <dbReference type="ARBA" id="ARBA00022598"/>
    </source>
</evidence>
<dbReference type="SUPFAM" id="SSF52210">
    <property type="entry name" value="Succinyl-CoA synthetase domains"/>
    <property type="match status" value="1"/>
</dbReference>
<dbReference type="UniPathway" id="UPA00223">
    <property type="reaction ID" value="UER00999"/>
</dbReference>
<dbReference type="GeneID" id="30027124"/>
<dbReference type="InterPro" id="IPR017866">
    <property type="entry name" value="Succ-CoA_synthase_bsu_CS"/>
</dbReference>
<dbReference type="FunFam" id="3.40.50.261:FF:000001">
    <property type="entry name" value="Succinate--CoA ligase [ADP-forming] subunit beta"/>
    <property type="match status" value="1"/>
</dbReference>
<evidence type="ECO:0000313" key="14">
    <source>
        <dbReference type="Proteomes" id="UP000092555"/>
    </source>
</evidence>
<feature type="binding site" evidence="10">
    <location>
        <position position="310"/>
    </location>
    <ligand>
        <name>Mg(2+)</name>
        <dbReference type="ChEBI" id="CHEBI:18420"/>
    </ligand>
</feature>
<dbReference type="PROSITE" id="PS50975">
    <property type="entry name" value="ATP_GRASP"/>
    <property type="match status" value="1"/>
</dbReference>
<gene>
    <name evidence="13" type="ORF">METBIDRAFT_12019</name>
</gene>
<comment type="similarity">
    <text evidence="10 11">Belongs to the succinate/malate CoA ligase beta subunit family.</text>
</comment>
<dbReference type="GO" id="GO:0004775">
    <property type="term" value="F:succinate-CoA ligase (ADP-forming) activity"/>
    <property type="evidence" value="ECO:0007669"/>
    <property type="project" value="UniProtKB-UniRule"/>
</dbReference>
<comment type="caution">
    <text evidence="13">The sequence shown here is derived from an EMBL/GenBank/DDBJ whole genome shotgun (WGS) entry which is preliminary data.</text>
</comment>
<feature type="binding site" evidence="10">
    <location>
        <position position="204"/>
    </location>
    <ligand>
        <name>ATP</name>
        <dbReference type="ChEBI" id="CHEBI:30616"/>
    </ligand>
</feature>
<evidence type="ECO:0000256" key="2">
    <source>
        <dbReference type="ARBA" id="ARBA00022532"/>
    </source>
</evidence>
<dbReference type="InterPro" id="IPR011761">
    <property type="entry name" value="ATP-grasp"/>
</dbReference>
<dbReference type="Gene3D" id="3.30.1490.20">
    <property type="entry name" value="ATP-grasp fold, A domain"/>
    <property type="match status" value="1"/>
</dbReference>
<dbReference type="Gene3D" id="3.30.470.20">
    <property type="entry name" value="ATP-grasp fold, B domain"/>
    <property type="match status" value="1"/>
</dbReference>
<dbReference type="FunFam" id="3.30.1490.20:FF:000004">
    <property type="entry name" value="Succinate--CoA ligase [ADP-forming] subunit beta, mitochondrial"/>
    <property type="match status" value="1"/>
</dbReference>
<keyword evidence="2 10" id="KW-0816">Tricarboxylic acid cycle</keyword>
<evidence type="ECO:0000256" key="7">
    <source>
        <dbReference type="ARBA" id="ARBA00022842"/>
    </source>
</evidence>
<protein>
    <recommendedName>
        <fullName evidence="10">Succinate--CoA ligase [ADP-forming] subunit beta, mitochondrial</fullName>
        <ecNumber evidence="10">6.2.1.5</ecNumber>
    </recommendedName>
    <alternativeName>
        <fullName evidence="10">Succinyl-CoA synthetase beta chain</fullName>
        <shortName evidence="10">SCS-beta</shortName>
    </alternativeName>
</protein>
<keyword evidence="4 10" id="KW-0479">Metal-binding</keyword>
<accession>A0A1A0HBK6</accession>
<reference evidence="13 14" key="1">
    <citation type="submission" date="2016-05" db="EMBL/GenBank/DDBJ databases">
        <title>Comparative genomics of biotechnologically important yeasts.</title>
        <authorList>
            <consortium name="DOE Joint Genome Institute"/>
            <person name="Riley R."/>
            <person name="Haridas S."/>
            <person name="Wolfe K.H."/>
            <person name="Lopes M.R."/>
            <person name="Hittinger C.T."/>
            <person name="Goker M."/>
            <person name="Salamov A."/>
            <person name="Wisecaver J."/>
            <person name="Long T.M."/>
            <person name="Aerts A.L."/>
            <person name="Barry K."/>
            <person name="Choi C."/>
            <person name="Clum A."/>
            <person name="Coughlan A.Y."/>
            <person name="Deshpande S."/>
            <person name="Douglass A.P."/>
            <person name="Hanson S.J."/>
            <person name="Klenk H.-P."/>
            <person name="LaButti K."/>
            <person name="Lapidus A."/>
            <person name="Lindquist E."/>
            <person name="Lipzen A."/>
            <person name="Meier-kolthoff J.P."/>
            <person name="Ohm R.A."/>
            <person name="Otillar R.P."/>
            <person name="Pangilinan J."/>
            <person name="Peng Y."/>
            <person name="Rokas A."/>
            <person name="Rosa C.A."/>
            <person name="Scheuner C."/>
            <person name="Sibirny A.A."/>
            <person name="Slot J.C."/>
            <person name="Stielow J.B."/>
            <person name="Sun H."/>
            <person name="Kurtzman C.P."/>
            <person name="Blackwell M."/>
            <person name="Grigoriev I.V."/>
            <person name="Jeffries T.W."/>
        </authorList>
    </citation>
    <scope>NUCLEOTIDE SEQUENCE [LARGE SCALE GENOMIC DNA]</scope>
    <source>
        <strain evidence="13 14">NRRL YB-4993</strain>
    </source>
</reference>
<dbReference type="EMBL" id="LXTC01000003">
    <property type="protein sequence ID" value="OBA21519.1"/>
    <property type="molecule type" value="Genomic_DNA"/>
</dbReference>
<sequence>MSHDQTGHSGMAQWALIVAMMRHLSKDSIQLMLGWVESGLSRFFAPGLALVFWVGLRSGLRHDCLWALPFWAFPRWDIPSCLWHVVQKRCLSLHEYRSAALLESFGVGVPKGYAATTPEGAFDAAKKLGTSELVIKAQALTGGRGKGHFDNGFQGGVKLISSPEEAKDLASKMLNRKLITKQTGAAGKEVTAVYVVERRDARTEAYLAILMDRATQKPMIVASSQGGMDIEGVAAETPDAIKTFSVDLDAGVTDKLATEIASVLGYTQEAVPEAAKAVQNLYKVFIEKDCTQVEINPLSETPDHKVLAMDAKLGFDDNAEFRQKDVFSMRDTTQEDPEEVEASKYGLNFIKLDGNIANIVNGAGLAMATMDIIKLYGGEPANFLDCGGTATPQTIEKAFQLILSDKKVNGIFVNIFGGIVRCDYVAEGLIAATKNFNLDIPVVVRLQGTNMKQAKDLIDNSGLKLYAFEDLDPAAEKIVSLAPKA</sequence>
<evidence type="ECO:0000256" key="11">
    <source>
        <dbReference type="RuleBase" id="RU361258"/>
    </source>
</evidence>
<dbReference type="GO" id="GO:0006099">
    <property type="term" value="P:tricarboxylic acid cycle"/>
    <property type="evidence" value="ECO:0007669"/>
    <property type="project" value="UniProtKB-UniRule"/>
</dbReference>
<dbReference type="PIRSF" id="PIRSF001554">
    <property type="entry name" value="SucCS_beta"/>
    <property type="match status" value="1"/>
</dbReference>
<feature type="binding site" evidence="10">
    <location>
        <position position="361"/>
    </location>
    <ligand>
        <name>substrate</name>
        <note>ligand shared with subunit alpha</note>
    </ligand>
</feature>
<comment type="pathway">
    <text evidence="1 10">Carbohydrate metabolism; tricarboxylic acid cycle; succinate from succinyl-CoA (ligase route): step 1/1.</text>
</comment>
<name>A0A1A0HBK6_9ASCO</name>
<evidence type="ECO:0000256" key="6">
    <source>
        <dbReference type="ARBA" id="ARBA00022840"/>
    </source>
</evidence>
<evidence type="ECO:0000259" key="12">
    <source>
        <dbReference type="PROSITE" id="PS50975"/>
    </source>
</evidence>
<dbReference type="InterPro" id="IPR016102">
    <property type="entry name" value="Succinyl-CoA_synth-like"/>
</dbReference>
<comment type="catalytic activity">
    <reaction evidence="10">
        <text>succinate + ATP + CoA = succinyl-CoA + ADP + phosphate</text>
        <dbReference type="Rhea" id="RHEA:17661"/>
        <dbReference type="ChEBI" id="CHEBI:30031"/>
        <dbReference type="ChEBI" id="CHEBI:30616"/>
        <dbReference type="ChEBI" id="CHEBI:43474"/>
        <dbReference type="ChEBI" id="CHEBI:57287"/>
        <dbReference type="ChEBI" id="CHEBI:57292"/>
        <dbReference type="ChEBI" id="CHEBI:456216"/>
        <dbReference type="EC" id="6.2.1.5"/>
    </reaction>
</comment>
<dbReference type="NCBIfam" id="NF001913">
    <property type="entry name" value="PRK00696.1"/>
    <property type="match status" value="1"/>
</dbReference>
<dbReference type="NCBIfam" id="TIGR01016">
    <property type="entry name" value="sucCoAbeta"/>
    <property type="match status" value="1"/>
</dbReference>
<evidence type="ECO:0000256" key="9">
    <source>
        <dbReference type="ARBA" id="ARBA00063570"/>
    </source>
</evidence>
<dbReference type="InterPro" id="IPR005809">
    <property type="entry name" value="Succ_CoA_ligase-like_bsu"/>
</dbReference>
<comment type="subcellular location">
    <subcellularLocation>
        <location evidence="10">Mitochondrion</location>
    </subcellularLocation>
</comment>
<dbReference type="STRING" id="869754.A0A1A0HBK6"/>
<dbReference type="OrthoDB" id="1552at2759"/>
<feature type="domain" description="ATP-grasp" evidence="12">
    <location>
        <begin position="99"/>
        <end position="326"/>
    </location>
</feature>
<feature type="binding site" evidence="10">
    <location>
        <position position="136"/>
    </location>
    <ligand>
        <name>ATP</name>
        <dbReference type="ChEBI" id="CHEBI:30616"/>
    </ligand>
</feature>
<dbReference type="GO" id="GO:0005739">
    <property type="term" value="C:mitochondrion"/>
    <property type="evidence" value="ECO:0007669"/>
    <property type="project" value="UniProtKB-SubCell"/>
</dbReference>
<dbReference type="InterPro" id="IPR013650">
    <property type="entry name" value="ATP-grasp_succ-CoA_synth-type"/>
</dbReference>
<keyword evidence="6 10" id="KW-0067">ATP-binding</keyword>
<keyword evidence="8" id="KW-0809">Transit peptide</keyword>
<comment type="cofactor">
    <cofactor evidence="10">
        <name>Mg(2+)</name>
        <dbReference type="ChEBI" id="CHEBI:18420"/>
    </cofactor>
    <text evidence="10">Binds 1 Mg(2+) ion per subunit.</text>
</comment>
<evidence type="ECO:0000256" key="1">
    <source>
        <dbReference type="ARBA" id="ARBA00005064"/>
    </source>
</evidence>
<keyword evidence="14" id="KW-1185">Reference proteome</keyword>
<keyword evidence="10" id="KW-0496">Mitochondrion</keyword>
<comment type="subunit">
    <text evidence="9">Heterodimer of an alpha and a beta subunit. The beta subunit determines specificity for GTP.</text>
</comment>
<dbReference type="Gene3D" id="3.40.50.261">
    <property type="entry name" value="Succinyl-CoA synthetase domains"/>
    <property type="match status" value="1"/>
</dbReference>
<dbReference type="GO" id="GO:0006104">
    <property type="term" value="P:succinyl-CoA metabolic process"/>
    <property type="evidence" value="ECO:0007669"/>
    <property type="project" value="EnsemblFungi"/>
</dbReference>
<dbReference type="EC" id="6.2.1.5" evidence="10"/>
<dbReference type="GO" id="GO:0000287">
    <property type="term" value="F:magnesium ion binding"/>
    <property type="evidence" value="ECO:0007669"/>
    <property type="project" value="UniProtKB-UniRule"/>
</dbReference>
<dbReference type="Proteomes" id="UP000092555">
    <property type="component" value="Unassembled WGS sequence"/>
</dbReference>
<dbReference type="FunFam" id="3.30.470.20:FF:000002">
    <property type="entry name" value="Succinate--CoA ligase [ADP-forming] subunit beta"/>
    <property type="match status" value="1"/>
</dbReference>
<dbReference type="PANTHER" id="PTHR11815:SF1">
    <property type="entry name" value="SUCCINATE--COA LIGASE [ADP-FORMING] SUBUNIT BETA, MITOCHONDRIAL"/>
    <property type="match status" value="1"/>
</dbReference>
<evidence type="ECO:0000256" key="4">
    <source>
        <dbReference type="ARBA" id="ARBA00022723"/>
    </source>
</evidence>
<feature type="binding site" evidence="10">
    <location>
        <begin position="143"/>
        <end position="145"/>
    </location>
    <ligand>
        <name>ATP</name>
        <dbReference type="ChEBI" id="CHEBI:30616"/>
    </ligand>
</feature>
<dbReference type="InterPro" id="IPR005811">
    <property type="entry name" value="SUCC_ACL_C"/>
</dbReference>
<feature type="binding site" evidence="10">
    <location>
        <position position="296"/>
    </location>
    <ligand>
        <name>Mg(2+)</name>
        <dbReference type="ChEBI" id="CHEBI:18420"/>
    </ligand>
</feature>
<dbReference type="RefSeq" id="XP_018712029.1">
    <property type="nucleotide sequence ID" value="XM_018854148.1"/>
</dbReference>
<dbReference type="PROSITE" id="PS01217">
    <property type="entry name" value="SUCCINYL_COA_LIG_3"/>
    <property type="match status" value="1"/>
</dbReference>
<evidence type="ECO:0000256" key="5">
    <source>
        <dbReference type="ARBA" id="ARBA00022741"/>
    </source>
</evidence>
<proteinExistence type="inferred from homology"/>
<dbReference type="AlphaFoldDB" id="A0A1A0HBK6"/>
<keyword evidence="3 10" id="KW-0436">Ligase</keyword>
<dbReference type="InterPro" id="IPR013815">
    <property type="entry name" value="ATP_grasp_subdomain_1"/>
</dbReference>
<comment type="function">
    <text evidence="10">Succinyl-CoA synthetase functions in the citric acid cycle (TCA), coupling the hydrolysis of succinyl-CoA to the synthesis of ATP and thus represents the only step of substrate-level phosphorylation in the TCA. The beta subunit provides nucleotide specificity of the enzyme and binds the substrate succinate, while the binding sites for coenzyme A and phosphate are found in the alpha subunit.</text>
</comment>
<evidence type="ECO:0000313" key="13">
    <source>
        <dbReference type="EMBL" id="OBA21519.1"/>
    </source>
</evidence>